<keyword evidence="11" id="KW-1185">Reference proteome</keyword>
<dbReference type="CDD" id="cd00067">
    <property type="entry name" value="GAL4"/>
    <property type="match status" value="1"/>
</dbReference>
<reference evidence="11" key="1">
    <citation type="journal article" date="2005" name="Nature">
        <title>Sequencing of Aspergillus nidulans and comparative analysis with A. fumigatus and A. oryzae.</title>
        <authorList>
            <person name="Galagan J.E."/>
            <person name="Calvo S.E."/>
            <person name="Cuomo C."/>
            <person name="Ma L.J."/>
            <person name="Wortman J.R."/>
            <person name="Batzoglou S."/>
            <person name="Lee S.I."/>
            <person name="Basturkmen M."/>
            <person name="Spevak C.C."/>
            <person name="Clutterbuck J."/>
            <person name="Kapitonov V."/>
            <person name="Jurka J."/>
            <person name="Scazzocchio C."/>
            <person name="Farman M."/>
            <person name="Butler J."/>
            <person name="Purcell S."/>
            <person name="Harris S."/>
            <person name="Braus G.H."/>
            <person name="Draht O."/>
            <person name="Busch S."/>
            <person name="D'Enfert C."/>
            <person name="Bouchier C."/>
            <person name="Goldman G.H."/>
            <person name="Bell-Pedersen D."/>
            <person name="Griffiths-Jones S."/>
            <person name="Doonan J.H."/>
            <person name="Yu J."/>
            <person name="Vienken K."/>
            <person name="Pain A."/>
            <person name="Freitag M."/>
            <person name="Selker E.U."/>
            <person name="Archer D.B."/>
            <person name="Penalva M.A."/>
            <person name="Oakley B.R."/>
            <person name="Momany M."/>
            <person name="Tanaka T."/>
            <person name="Kumagai T."/>
            <person name="Asai K."/>
            <person name="Machida M."/>
            <person name="Nierman W.C."/>
            <person name="Denning D.W."/>
            <person name="Caddick M."/>
            <person name="Hynes M."/>
            <person name="Paoletti M."/>
            <person name="Fischer R."/>
            <person name="Miller B."/>
            <person name="Dyer P."/>
            <person name="Sachs M.S."/>
            <person name="Osmani S.A."/>
            <person name="Birren B.W."/>
        </authorList>
    </citation>
    <scope>NUCLEOTIDE SEQUENCE [LARGE SCALE GENOMIC DNA]</scope>
    <source>
        <strain evidence="11">FGSC A4 / ATCC 38163 / CBS 112.46 / NRRL 194 / M139</strain>
    </source>
</reference>
<dbReference type="InterPro" id="IPR052202">
    <property type="entry name" value="Yeast_MetPath_Reg"/>
</dbReference>
<dbReference type="GO" id="GO:0006351">
    <property type="term" value="P:DNA-templated transcription"/>
    <property type="evidence" value="ECO:0007669"/>
    <property type="project" value="InterPro"/>
</dbReference>
<evidence type="ECO:0000256" key="6">
    <source>
        <dbReference type="ARBA" id="ARBA00023163"/>
    </source>
</evidence>
<dbReference type="SMART" id="SM00066">
    <property type="entry name" value="GAL4"/>
    <property type="match status" value="1"/>
</dbReference>
<name>C8VGY1_EMENI</name>
<keyword evidence="7" id="KW-0539">Nucleus</keyword>
<dbReference type="GO" id="GO:0005634">
    <property type="term" value="C:nucleus"/>
    <property type="evidence" value="ECO:0007669"/>
    <property type="project" value="UniProtKB-SubCell"/>
</dbReference>
<keyword evidence="3" id="KW-0862">Zinc</keyword>
<dbReference type="InterPro" id="IPR036864">
    <property type="entry name" value="Zn2-C6_fun-type_DNA-bd_sf"/>
</dbReference>
<protein>
    <submittedName>
        <fullName evidence="10">Zn(II)2Cys6 transcription factor (Eurofung)</fullName>
    </submittedName>
</protein>
<dbReference type="SMART" id="SM00906">
    <property type="entry name" value="Fungal_trans"/>
    <property type="match status" value="1"/>
</dbReference>
<evidence type="ECO:0000256" key="8">
    <source>
        <dbReference type="SAM" id="MobiDB-lite"/>
    </source>
</evidence>
<dbReference type="OMA" id="QWWPSVR"/>
<keyword evidence="6" id="KW-0804">Transcription</keyword>
<dbReference type="PROSITE" id="PS00463">
    <property type="entry name" value="ZN2_CY6_FUNGAL_1"/>
    <property type="match status" value="1"/>
</dbReference>
<organism evidence="10 11">
    <name type="scientific">Emericella nidulans (strain FGSC A4 / ATCC 38163 / CBS 112.46 / NRRL 194 / M139)</name>
    <name type="common">Aspergillus nidulans</name>
    <dbReference type="NCBI Taxonomy" id="227321"/>
    <lineage>
        <taxon>Eukaryota</taxon>
        <taxon>Fungi</taxon>
        <taxon>Dikarya</taxon>
        <taxon>Ascomycota</taxon>
        <taxon>Pezizomycotina</taxon>
        <taxon>Eurotiomycetes</taxon>
        <taxon>Eurotiomycetidae</taxon>
        <taxon>Eurotiales</taxon>
        <taxon>Aspergillaceae</taxon>
        <taxon>Aspergillus</taxon>
        <taxon>Aspergillus subgen. Nidulantes</taxon>
    </lineage>
</organism>
<dbReference type="HOGENOM" id="CLU_010408_0_0_1"/>
<gene>
    <name evidence="10" type="ORF">ANIA_05299</name>
</gene>
<proteinExistence type="predicted"/>
<reference evidence="11" key="2">
    <citation type="journal article" date="2009" name="Fungal Genet. Biol.">
        <title>The 2008 update of the Aspergillus nidulans genome annotation: a community effort.</title>
        <authorList>
            <person name="Wortman J.R."/>
            <person name="Gilsenan J.M."/>
            <person name="Joardar V."/>
            <person name="Deegan J."/>
            <person name="Clutterbuck J."/>
            <person name="Andersen M.R."/>
            <person name="Archer D."/>
            <person name="Bencina M."/>
            <person name="Braus G."/>
            <person name="Coutinho P."/>
            <person name="von Dohren H."/>
            <person name="Doonan J."/>
            <person name="Driessen A.J."/>
            <person name="Durek P."/>
            <person name="Espeso E."/>
            <person name="Fekete E."/>
            <person name="Flipphi M."/>
            <person name="Estrada C.G."/>
            <person name="Geysens S."/>
            <person name="Goldman G."/>
            <person name="de Groot P.W."/>
            <person name="Hansen K."/>
            <person name="Harris S.D."/>
            <person name="Heinekamp T."/>
            <person name="Helmstaedt K."/>
            <person name="Henrissat B."/>
            <person name="Hofmann G."/>
            <person name="Homan T."/>
            <person name="Horio T."/>
            <person name="Horiuchi H."/>
            <person name="James S."/>
            <person name="Jones M."/>
            <person name="Karaffa L."/>
            <person name="Karanyi Z."/>
            <person name="Kato M."/>
            <person name="Keller N."/>
            <person name="Kelly D.E."/>
            <person name="Kiel J.A."/>
            <person name="Kim J.M."/>
            <person name="van der Klei I.J."/>
            <person name="Klis F.M."/>
            <person name="Kovalchuk A."/>
            <person name="Krasevec N."/>
            <person name="Kubicek C.P."/>
            <person name="Liu B."/>
            <person name="Maccabe A."/>
            <person name="Meyer V."/>
            <person name="Mirabito P."/>
            <person name="Miskei M."/>
            <person name="Mos M."/>
            <person name="Mullins J."/>
            <person name="Nelson D.R."/>
            <person name="Nielsen J."/>
            <person name="Oakley B.R."/>
            <person name="Osmani S.A."/>
            <person name="Pakula T."/>
            <person name="Paszewski A."/>
            <person name="Paulsen I."/>
            <person name="Pilsyk S."/>
            <person name="Pocsi I."/>
            <person name="Punt P.J."/>
            <person name="Ram A.F."/>
            <person name="Ren Q."/>
            <person name="Robellet X."/>
            <person name="Robson G."/>
            <person name="Seiboth B."/>
            <person name="van Solingen P."/>
            <person name="Specht T."/>
            <person name="Sun J."/>
            <person name="Taheri-Talesh N."/>
            <person name="Takeshita N."/>
            <person name="Ussery D."/>
            <person name="vanKuyk P.A."/>
            <person name="Visser H."/>
            <person name="van de Vondervoort P.J."/>
            <person name="de Vries R.P."/>
            <person name="Walton J."/>
            <person name="Xiang X."/>
            <person name="Xiong Y."/>
            <person name="Zeng A.P."/>
            <person name="Brandt B.W."/>
            <person name="Cornell M.J."/>
            <person name="van den Hondel C.A."/>
            <person name="Visser J."/>
            <person name="Oliver S.G."/>
            <person name="Turner G."/>
        </authorList>
    </citation>
    <scope>GENOME REANNOTATION</scope>
    <source>
        <strain evidence="11">FGSC A4 / ATCC 38163 / CBS 112.46 / NRRL 194 / M139</strain>
    </source>
</reference>
<dbReference type="STRING" id="227321.C8VGY1"/>
<dbReference type="SUPFAM" id="SSF57701">
    <property type="entry name" value="Zn2/Cys6 DNA-binding domain"/>
    <property type="match status" value="1"/>
</dbReference>
<comment type="subcellular location">
    <subcellularLocation>
        <location evidence="1">Nucleus</location>
    </subcellularLocation>
</comment>
<evidence type="ECO:0000259" key="9">
    <source>
        <dbReference type="PROSITE" id="PS50048"/>
    </source>
</evidence>
<evidence type="ECO:0000256" key="7">
    <source>
        <dbReference type="ARBA" id="ARBA00023242"/>
    </source>
</evidence>
<dbReference type="Proteomes" id="UP000000560">
    <property type="component" value="Chromosome V"/>
</dbReference>
<dbReference type="Gene3D" id="4.10.240.10">
    <property type="entry name" value="Zn(2)-C6 fungal-type DNA-binding domain"/>
    <property type="match status" value="1"/>
</dbReference>
<dbReference type="InterPro" id="IPR007219">
    <property type="entry name" value="XnlR_reg_dom"/>
</dbReference>
<dbReference type="VEuPathDB" id="FungiDB:AN5299"/>
<dbReference type="InterPro" id="IPR001138">
    <property type="entry name" value="Zn2Cys6_DnaBD"/>
</dbReference>
<dbReference type="PROSITE" id="PS50048">
    <property type="entry name" value="ZN2_CY6_FUNGAL_2"/>
    <property type="match status" value="1"/>
</dbReference>
<feature type="compositionally biased region" description="Low complexity" evidence="8">
    <location>
        <begin position="680"/>
        <end position="695"/>
    </location>
</feature>
<keyword evidence="5" id="KW-0238">DNA-binding</keyword>
<dbReference type="KEGG" id="ani:ANIA_05299"/>
<dbReference type="GO" id="GO:0008270">
    <property type="term" value="F:zinc ion binding"/>
    <property type="evidence" value="ECO:0007669"/>
    <property type="project" value="InterPro"/>
</dbReference>
<keyword evidence="4" id="KW-0805">Transcription regulation</keyword>
<dbReference type="CDD" id="cd12148">
    <property type="entry name" value="fungal_TF_MHR"/>
    <property type="match status" value="1"/>
</dbReference>
<evidence type="ECO:0000256" key="2">
    <source>
        <dbReference type="ARBA" id="ARBA00022723"/>
    </source>
</evidence>
<evidence type="ECO:0000256" key="1">
    <source>
        <dbReference type="ARBA" id="ARBA00004123"/>
    </source>
</evidence>
<accession>C8VGY1</accession>
<dbReference type="OrthoDB" id="25921at2759"/>
<keyword evidence="2" id="KW-0479">Metal-binding</keyword>
<dbReference type="PANTHER" id="PTHR47782">
    <property type="entry name" value="ZN(II)2CYS6 TRANSCRIPTION FACTOR (EUROFUNG)-RELATED"/>
    <property type="match status" value="1"/>
</dbReference>
<dbReference type="AlphaFoldDB" id="C8VGY1"/>
<dbReference type="GO" id="GO:0045944">
    <property type="term" value="P:positive regulation of transcription by RNA polymerase II"/>
    <property type="evidence" value="ECO:0000318"/>
    <property type="project" value="GO_Central"/>
</dbReference>
<feature type="region of interest" description="Disordered" evidence="8">
    <location>
        <begin position="120"/>
        <end position="145"/>
    </location>
</feature>
<evidence type="ECO:0000256" key="4">
    <source>
        <dbReference type="ARBA" id="ARBA00023015"/>
    </source>
</evidence>
<dbReference type="RefSeq" id="XP_050468290.1">
    <property type="nucleotide sequence ID" value="XM_050612358.1"/>
</dbReference>
<dbReference type="InParanoid" id="C8VGY1"/>
<dbReference type="EMBL" id="BN001305">
    <property type="protein sequence ID" value="CBF82145.1"/>
    <property type="molecule type" value="Genomic_DNA"/>
</dbReference>
<dbReference type="PANTHER" id="PTHR47782:SF1">
    <property type="entry name" value="PYRIMIDINE PATHWAY REGULATORY PROTEIN 1"/>
    <property type="match status" value="1"/>
</dbReference>
<dbReference type="GO" id="GO:0000981">
    <property type="term" value="F:DNA-binding transcription factor activity, RNA polymerase II-specific"/>
    <property type="evidence" value="ECO:0000318"/>
    <property type="project" value="GO_Central"/>
</dbReference>
<feature type="region of interest" description="Disordered" evidence="8">
    <location>
        <begin position="678"/>
        <end position="706"/>
    </location>
</feature>
<dbReference type="Pfam" id="PF04082">
    <property type="entry name" value="Fungal_trans"/>
    <property type="match status" value="1"/>
</dbReference>
<dbReference type="GeneID" id="2871592"/>
<evidence type="ECO:0000313" key="11">
    <source>
        <dbReference type="Proteomes" id="UP000000560"/>
    </source>
</evidence>
<dbReference type="Pfam" id="PF00172">
    <property type="entry name" value="Zn_clus"/>
    <property type="match status" value="1"/>
</dbReference>
<evidence type="ECO:0000256" key="5">
    <source>
        <dbReference type="ARBA" id="ARBA00023125"/>
    </source>
</evidence>
<dbReference type="eggNOG" id="ENOG502SKUW">
    <property type="taxonomic scope" value="Eukaryota"/>
</dbReference>
<dbReference type="GO" id="GO:0043565">
    <property type="term" value="F:sequence-specific DNA binding"/>
    <property type="evidence" value="ECO:0000318"/>
    <property type="project" value="GO_Central"/>
</dbReference>
<feature type="domain" description="Zn(2)-C6 fungal-type" evidence="9">
    <location>
        <begin position="17"/>
        <end position="45"/>
    </location>
</feature>
<evidence type="ECO:0000313" key="10">
    <source>
        <dbReference type="EMBL" id="CBF82145.1"/>
    </source>
</evidence>
<sequence length="782" mass="87089">MGSANDQVTPHKKVRLACKRCRTKRIKCDGGIPACSNCAKAAVPCIDVDGRNNDRSIPRDYASRCHARIRWLEQQIKILDADFDLTQGPQLDSLAADSSVSWPALESLPVDTPVQTLEPTLSRKRPHAAIRASGSEPPDPAPAAEARSVAVDLGMLSLHSDSRQKHYLGSSSGLFFTNLIGAHADALASPASTSTGPVQTHRERSDSSVDTYRALCRKLSAELPSADDATVLFDIYLHEVHVDHPFLHLASVIEAYKALRACVEQGLDGTHIVDAHGWPDGLSPFPYNGRYARVADKDVTPVGFSTAVLHVFMVFSISATILTRSKNFDFSPTRFYKVAASAAPECLSNISVPALQSILLFTILGMITPTNLNIWTLVHVAMSHCIDLGLHREPRYPSDFSPISLSMRRFVFYTVYNLDRSIATIQGRPLGIRDETFDLRMPTLADIPMEPGMRVDGLNGQYVRFSDDMALSIHRFKLDRHISEIKILFYHLPTEGGVFHWPADHSADQARIKASLDGWLAEVKQIGVVADAHQKDAAESAKLRLKRLKLEVLYHAAVTLLYQPSQACPSPTQSALLQCYRSSSERIHIYNHLNNEERLYYNWRNIHGIFSSGATIIYCLWASPELQLIIPFADALRDLRVCSNLLSIGGQWWTSVRNGRDNFDRIVDLTIKRLSRLRGDSSSSESQQQRLKSQRTTGVNSIDPLLNDEPGWDSNGTLCRADDPRQLADPISPAHSFPWDQRYPDEIATTPVDSMMETFLAEYLHGDWGWDPFSAFIDTPVL</sequence>
<evidence type="ECO:0000256" key="3">
    <source>
        <dbReference type="ARBA" id="ARBA00022833"/>
    </source>
</evidence>